<feature type="domain" description="Flagellar hook-associated protein 2 N-terminal" evidence="6">
    <location>
        <begin position="8"/>
        <end position="103"/>
    </location>
</feature>
<evidence type="ECO:0000256" key="3">
    <source>
        <dbReference type="ARBA" id="ARBA00023054"/>
    </source>
</evidence>
<evidence type="ECO:0000313" key="8">
    <source>
        <dbReference type="EMBL" id="KGX86306.1"/>
    </source>
</evidence>
<dbReference type="eggNOG" id="COG1345">
    <property type="taxonomic scope" value="Bacteria"/>
</dbReference>
<comment type="caution">
    <text evidence="8">The sequence shown here is derived from an EMBL/GenBank/DDBJ whole genome shotgun (WGS) entry which is preliminary data.</text>
</comment>
<evidence type="ECO:0000313" key="9">
    <source>
        <dbReference type="Proteomes" id="UP000030401"/>
    </source>
</evidence>
<dbReference type="InterPro" id="IPR003481">
    <property type="entry name" value="FliD_N"/>
</dbReference>
<dbReference type="STRING" id="1385512.N784_04990"/>
<dbReference type="InterPro" id="IPR010809">
    <property type="entry name" value="FliD_C"/>
</dbReference>
<dbReference type="GO" id="GO:0009421">
    <property type="term" value="C:bacterial-type flagellum filament cap"/>
    <property type="evidence" value="ECO:0007669"/>
    <property type="project" value="InterPro"/>
</dbReference>
<dbReference type="PANTHER" id="PTHR30288:SF0">
    <property type="entry name" value="FLAGELLAR HOOK-ASSOCIATED PROTEIN 2"/>
    <property type="match status" value="1"/>
</dbReference>
<evidence type="ECO:0000256" key="4">
    <source>
        <dbReference type="ARBA" id="ARBA00023143"/>
    </source>
</evidence>
<dbReference type="EMBL" id="AVPG01000014">
    <property type="protein sequence ID" value="KGX86306.1"/>
    <property type="molecule type" value="Genomic_DNA"/>
</dbReference>
<evidence type="ECO:0000256" key="1">
    <source>
        <dbReference type="ARBA" id="ARBA00009764"/>
    </source>
</evidence>
<dbReference type="AlphaFoldDB" id="A0A0A5FZP4"/>
<sequence>MRVGGLATGMDIDSIVKDLMTAERIPLDKMEQEKTYLTWQRNAYREVNKQLAELEKLAMEMKYQSSYNNKIASSSNPESVTVNANSNAGNGNYSIHVTQLATQAYRVSDGSISGTTKIDPDGKLSEQDFANGFSEGSFTIKTHTKDGEKSHTFEITGDKSLNDVLQEMNNADIGVRVFYEESSDKIMMERTEAGNYNAEGSEMTFEGDNVNFLTNTLQLGNENGGQDAKFTYNGVMEITSHDNEYTINGMELKLNKVTADPVNINVTNDVDGAVEGIMKFVDTYNKFVEEVQKGISEKPNREFKPLTEAQRKEMDEKEIELWEEQAKKGLLYNDPILGGALSTMRVEWYESVKTSGQYSNITEIGITTSFENRDGKLVVDEEKLRSALTEDPESVTKLFVGEGEIDGIADKLQDAAYDTMKKIERKAGKPSMVDSSYSMGREMRDLKDEMNDFEGRLTKVENRYWREFTAMEKAIQQMNSQSMYLMQQFG</sequence>
<dbReference type="GO" id="GO:0071973">
    <property type="term" value="P:bacterial-type flagellum-dependent cell motility"/>
    <property type="evidence" value="ECO:0007669"/>
    <property type="project" value="TreeGrafter"/>
</dbReference>
<dbReference type="PANTHER" id="PTHR30288">
    <property type="entry name" value="FLAGELLAR CAP/ASSEMBLY PROTEIN FLID"/>
    <property type="match status" value="1"/>
</dbReference>
<dbReference type="InterPro" id="IPR040026">
    <property type="entry name" value="FliD"/>
</dbReference>
<dbReference type="GO" id="GO:0007155">
    <property type="term" value="P:cell adhesion"/>
    <property type="evidence" value="ECO:0007669"/>
    <property type="project" value="InterPro"/>
</dbReference>
<dbReference type="Pfam" id="PF02465">
    <property type="entry name" value="FliD_N"/>
    <property type="match status" value="1"/>
</dbReference>
<keyword evidence="3" id="KW-0175">Coiled coil</keyword>
<dbReference type="GO" id="GO:0005576">
    <property type="term" value="C:extracellular region"/>
    <property type="evidence" value="ECO:0007669"/>
    <property type="project" value="UniProtKB-SubCell"/>
</dbReference>
<dbReference type="Proteomes" id="UP000030401">
    <property type="component" value="Unassembled WGS sequence"/>
</dbReference>
<evidence type="ECO:0000256" key="5">
    <source>
        <dbReference type="RuleBase" id="RU362066"/>
    </source>
</evidence>
<dbReference type="RefSeq" id="WP_036834531.1">
    <property type="nucleotide sequence ID" value="NZ_AVPG01000014.1"/>
</dbReference>
<comment type="subunit">
    <text evidence="2 5">Homopentamer.</text>
</comment>
<organism evidence="8 9">
    <name type="scientific">Pontibacillus litoralis JSM 072002</name>
    <dbReference type="NCBI Taxonomy" id="1385512"/>
    <lineage>
        <taxon>Bacteria</taxon>
        <taxon>Bacillati</taxon>
        <taxon>Bacillota</taxon>
        <taxon>Bacilli</taxon>
        <taxon>Bacillales</taxon>
        <taxon>Bacillaceae</taxon>
        <taxon>Pontibacillus</taxon>
    </lineage>
</organism>
<gene>
    <name evidence="8" type="ORF">N784_04990</name>
</gene>
<keyword evidence="9" id="KW-1185">Reference proteome</keyword>
<reference evidence="8 9" key="1">
    <citation type="submission" date="2013-08" db="EMBL/GenBank/DDBJ databases">
        <authorList>
            <person name="Huang J."/>
            <person name="Wang G."/>
        </authorList>
    </citation>
    <scope>NUCLEOTIDE SEQUENCE [LARGE SCALE GENOMIC DNA]</scope>
    <source>
        <strain evidence="8 9">JSM 072002</strain>
    </source>
</reference>
<proteinExistence type="inferred from homology"/>
<name>A0A0A5FZP4_9BACI</name>
<comment type="subcellular location">
    <subcellularLocation>
        <location evidence="5">Secreted</location>
    </subcellularLocation>
    <subcellularLocation>
        <location evidence="5">Bacterial flagellum</location>
    </subcellularLocation>
</comment>
<protein>
    <recommendedName>
        <fullName evidence="5">Flagellar hook-associated protein 2</fullName>
        <shortName evidence="5">HAP2</shortName>
    </recommendedName>
    <alternativeName>
        <fullName evidence="5">Flagellar cap protein</fullName>
    </alternativeName>
</protein>
<evidence type="ECO:0000256" key="2">
    <source>
        <dbReference type="ARBA" id="ARBA00011255"/>
    </source>
</evidence>
<evidence type="ECO:0000259" key="6">
    <source>
        <dbReference type="Pfam" id="PF02465"/>
    </source>
</evidence>
<accession>A0A0A5FZP4</accession>
<dbReference type="NCBIfam" id="NF005833">
    <property type="entry name" value="PRK07737.1"/>
    <property type="match status" value="1"/>
</dbReference>
<evidence type="ECO:0000259" key="7">
    <source>
        <dbReference type="Pfam" id="PF07195"/>
    </source>
</evidence>
<dbReference type="Pfam" id="PF07195">
    <property type="entry name" value="FliD_C"/>
    <property type="match status" value="1"/>
</dbReference>
<keyword evidence="5" id="KW-0964">Secreted</keyword>
<comment type="function">
    <text evidence="5">Required for morphogenesis and for the elongation of the flagellar filament by facilitating polymerization of the flagellin monomers at the tip of growing filament. Forms a capping structure, which prevents flagellin subunits (transported through the central channel of the flagellum) from leaking out without polymerization at the distal end.</text>
</comment>
<comment type="similarity">
    <text evidence="1 5">Belongs to the FliD family.</text>
</comment>
<feature type="domain" description="Flagellar hook-associated protein 2 C-terminal" evidence="7">
    <location>
        <begin position="225"/>
        <end position="480"/>
    </location>
</feature>
<keyword evidence="4 5" id="KW-0975">Bacterial flagellum</keyword>
<dbReference type="OrthoDB" id="9776025at2"/>
<dbReference type="GO" id="GO:0009424">
    <property type="term" value="C:bacterial-type flagellum hook"/>
    <property type="evidence" value="ECO:0007669"/>
    <property type="project" value="UniProtKB-UniRule"/>
</dbReference>